<name>A0A0A9FN36_ARUDO</name>
<reference evidence="2" key="2">
    <citation type="journal article" date="2015" name="Data Brief">
        <title>Shoot transcriptome of the giant reed, Arundo donax.</title>
        <authorList>
            <person name="Barrero R.A."/>
            <person name="Guerrero F.D."/>
            <person name="Moolhuijzen P."/>
            <person name="Goolsby J.A."/>
            <person name="Tidwell J."/>
            <person name="Bellgard S.E."/>
            <person name="Bellgard M.I."/>
        </authorList>
    </citation>
    <scope>NUCLEOTIDE SEQUENCE</scope>
    <source>
        <tissue evidence="2">Shoot tissue taken approximately 20 cm above the soil surface</tissue>
    </source>
</reference>
<sequence>MSSKEKGKENDEAKNNFHGIQDSITATDDMQRSDTYIPS</sequence>
<organism evidence="2">
    <name type="scientific">Arundo donax</name>
    <name type="common">Giant reed</name>
    <name type="synonym">Donax arundinaceus</name>
    <dbReference type="NCBI Taxonomy" id="35708"/>
    <lineage>
        <taxon>Eukaryota</taxon>
        <taxon>Viridiplantae</taxon>
        <taxon>Streptophyta</taxon>
        <taxon>Embryophyta</taxon>
        <taxon>Tracheophyta</taxon>
        <taxon>Spermatophyta</taxon>
        <taxon>Magnoliopsida</taxon>
        <taxon>Liliopsida</taxon>
        <taxon>Poales</taxon>
        <taxon>Poaceae</taxon>
        <taxon>PACMAD clade</taxon>
        <taxon>Arundinoideae</taxon>
        <taxon>Arundineae</taxon>
        <taxon>Arundo</taxon>
    </lineage>
</organism>
<dbReference type="EMBL" id="GBRH01186185">
    <property type="protein sequence ID" value="JAE11711.1"/>
    <property type="molecule type" value="Transcribed_RNA"/>
</dbReference>
<reference evidence="2" key="1">
    <citation type="submission" date="2014-09" db="EMBL/GenBank/DDBJ databases">
        <authorList>
            <person name="Magalhaes I.L.F."/>
            <person name="Oliveira U."/>
            <person name="Santos F.R."/>
            <person name="Vidigal T.H.D.A."/>
            <person name="Brescovit A.D."/>
            <person name="Santos A.J."/>
        </authorList>
    </citation>
    <scope>NUCLEOTIDE SEQUENCE</scope>
    <source>
        <tissue evidence="2">Shoot tissue taken approximately 20 cm above the soil surface</tissue>
    </source>
</reference>
<accession>A0A0A9FN36</accession>
<feature type="compositionally biased region" description="Basic and acidic residues" evidence="1">
    <location>
        <begin position="1"/>
        <end position="15"/>
    </location>
</feature>
<feature type="compositionally biased region" description="Polar residues" evidence="1">
    <location>
        <begin position="22"/>
        <end position="39"/>
    </location>
</feature>
<evidence type="ECO:0000313" key="2">
    <source>
        <dbReference type="EMBL" id="JAE11711.1"/>
    </source>
</evidence>
<dbReference type="AlphaFoldDB" id="A0A0A9FN36"/>
<proteinExistence type="predicted"/>
<evidence type="ECO:0000256" key="1">
    <source>
        <dbReference type="SAM" id="MobiDB-lite"/>
    </source>
</evidence>
<protein>
    <submittedName>
        <fullName evidence="2">Uncharacterized protein</fullName>
    </submittedName>
</protein>
<feature type="region of interest" description="Disordered" evidence="1">
    <location>
        <begin position="1"/>
        <end position="39"/>
    </location>
</feature>